<comment type="caution">
    <text evidence="1">The sequence shown here is derived from an EMBL/GenBank/DDBJ whole genome shotgun (WGS) entry which is preliminary data.</text>
</comment>
<keyword evidence="2" id="KW-1185">Reference proteome</keyword>
<organism evidence="1 2">
    <name type="scientific">Nonomuraea muscovyensis</name>
    <dbReference type="NCBI Taxonomy" id="1124761"/>
    <lineage>
        <taxon>Bacteria</taxon>
        <taxon>Bacillati</taxon>
        <taxon>Actinomycetota</taxon>
        <taxon>Actinomycetes</taxon>
        <taxon>Streptosporangiales</taxon>
        <taxon>Streptosporangiaceae</taxon>
        <taxon>Nonomuraea</taxon>
    </lineage>
</organism>
<dbReference type="RefSeq" id="WP_185088626.1">
    <property type="nucleotide sequence ID" value="NZ_JACHJB010000003.1"/>
</dbReference>
<evidence type="ECO:0000313" key="2">
    <source>
        <dbReference type="Proteomes" id="UP000583800"/>
    </source>
</evidence>
<name>A0A7X0F2B6_9ACTN</name>
<dbReference type="Proteomes" id="UP000583800">
    <property type="component" value="Unassembled WGS sequence"/>
</dbReference>
<evidence type="ECO:0000313" key="1">
    <source>
        <dbReference type="EMBL" id="MBB6350914.1"/>
    </source>
</evidence>
<accession>A0A7X0F2B6</accession>
<gene>
    <name evidence="1" type="ORF">FHU36_007486</name>
</gene>
<dbReference type="AlphaFoldDB" id="A0A7X0F2B6"/>
<protein>
    <submittedName>
        <fullName evidence="1">Uncharacterized protein</fullName>
    </submittedName>
</protein>
<reference evidence="1 2" key="1">
    <citation type="submission" date="2020-08" db="EMBL/GenBank/DDBJ databases">
        <title>Sequencing the genomes of 1000 actinobacteria strains.</title>
        <authorList>
            <person name="Klenk H.-P."/>
        </authorList>
    </citation>
    <scope>NUCLEOTIDE SEQUENCE [LARGE SCALE GENOMIC DNA]</scope>
    <source>
        <strain evidence="1 2">DSM 45913</strain>
    </source>
</reference>
<dbReference type="EMBL" id="JACHJB010000003">
    <property type="protein sequence ID" value="MBB6350914.1"/>
    <property type="molecule type" value="Genomic_DNA"/>
</dbReference>
<proteinExistence type="predicted"/>
<sequence>MTSGSDHQSRAGQELGVGAGGSTAYALLDDLRGAFRRFYVWRDAQGGWRARPLPKPTIEEIAFGIRQELTAETPLELAFVCTRQRSRRNVHRYLQEYAFERPCRGS</sequence>